<name>A0A4Y1R2W3_PRUDU</name>
<sequence length="216" mass="23988">MYIPYEAWGTNFYVVLASVEPLEAKASEIAMEVDGKSVVAGPTNVIFLSTILGRDGSTSVHKCDWKCQNEHVCANMYCCKLTGLTHICDKNCDQRICMITIAPFVEQAERFSPYTSRGTGRERVRRKLESENSSADSCSSKFPSFSFREILLYSQSDLQQNMDDELDEYLSGGPNVSYPSYGSEVNVNFAGLEACAIKETLNMLVIASLIGEESYT</sequence>
<dbReference type="AlphaFoldDB" id="A0A4Y1R2W3"/>
<gene>
    <name evidence="1" type="ORF">Prudu_007869</name>
</gene>
<reference evidence="1" key="1">
    <citation type="journal article" date="2019" name="Science">
        <title>Mutation of a bHLH transcription factor allowed almond domestication.</title>
        <authorList>
            <person name="Sanchez-Perez R."/>
            <person name="Pavan S."/>
            <person name="Mazzeo R."/>
            <person name="Moldovan C."/>
            <person name="Aiese Cigliano R."/>
            <person name="Del Cueto J."/>
            <person name="Ricciardi F."/>
            <person name="Lotti C."/>
            <person name="Ricciardi L."/>
            <person name="Dicenta F."/>
            <person name="Lopez-Marques R.L."/>
            <person name="Lindberg Moller B."/>
        </authorList>
    </citation>
    <scope>NUCLEOTIDE SEQUENCE</scope>
</reference>
<dbReference type="EMBL" id="AP019298">
    <property type="protein sequence ID" value="BBG98460.1"/>
    <property type="molecule type" value="Genomic_DNA"/>
</dbReference>
<evidence type="ECO:0000313" key="1">
    <source>
        <dbReference type="EMBL" id="BBG98460.1"/>
    </source>
</evidence>
<feature type="non-terminal residue" evidence="1">
    <location>
        <position position="216"/>
    </location>
</feature>
<protein>
    <submittedName>
        <fullName evidence="1">Uncharacterized protein</fullName>
    </submittedName>
</protein>
<accession>A0A4Y1R2W3</accession>
<dbReference type="PANTHER" id="PTHR36372">
    <property type="entry name" value="EXPRESSED PROTEIN"/>
    <property type="match status" value="1"/>
</dbReference>
<proteinExistence type="predicted"/>
<organism evidence="1">
    <name type="scientific">Prunus dulcis</name>
    <name type="common">Almond</name>
    <name type="synonym">Amygdalus dulcis</name>
    <dbReference type="NCBI Taxonomy" id="3755"/>
    <lineage>
        <taxon>Eukaryota</taxon>
        <taxon>Viridiplantae</taxon>
        <taxon>Streptophyta</taxon>
        <taxon>Embryophyta</taxon>
        <taxon>Tracheophyta</taxon>
        <taxon>Spermatophyta</taxon>
        <taxon>Magnoliopsida</taxon>
        <taxon>eudicotyledons</taxon>
        <taxon>Gunneridae</taxon>
        <taxon>Pentapetalae</taxon>
        <taxon>rosids</taxon>
        <taxon>fabids</taxon>
        <taxon>Rosales</taxon>
        <taxon>Rosaceae</taxon>
        <taxon>Amygdaloideae</taxon>
        <taxon>Amygdaleae</taxon>
        <taxon>Prunus</taxon>
    </lineage>
</organism>